<organism evidence="1 2">
    <name type="scientific">Methylobrevis pamukkalensis</name>
    <dbReference type="NCBI Taxonomy" id="1439726"/>
    <lineage>
        <taxon>Bacteria</taxon>
        <taxon>Pseudomonadati</taxon>
        <taxon>Pseudomonadota</taxon>
        <taxon>Alphaproteobacteria</taxon>
        <taxon>Hyphomicrobiales</taxon>
        <taxon>Pleomorphomonadaceae</taxon>
        <taxon>Methylobrevis</taxon>
    </lineage>
</organism>
<dbReference type="Proteomes" id="UP000094622">
    <property type="component" value="Unassembled WGS sequence"/>
</dbReference>
<dbReference type="EMBL" id="MCRJ01000007">
    <property type="protein sequence ID" value="ODN72114.1"/>
    <property type="molecule type" value="Genomic_DNA"/>
</dbReference>
<evidence type="ECO:0000313" key="1">
    <source>
        <dbReference type="EMBL" id="ODN72114.1"/>
    </source>
</evidence>
<dbReference type="InterPro" id="IPR014729">
    <property type="entry name" value="Rossmann-like_a/b/a_fold"/>
</dbReference>
<dbReference type="InterPro" id="IPR036134">
    <property type="entry name" value="Crypto/Photolyase_FAD-like_sf"/>
</dbReference>
<dbReference type="Gene3D" id="1.10.579.10">
    <property type="entry name" value="DNA Cyclobutane Dipyrimidine Photolyase, subunit A, domain 3"/>
    <property type="match status" value="1"/>
</dbReference>
<keyword evidence="1" id="KW-0456">Lyase</keyword>
<dbReference type="PATRIC" id="fig|1439726.3.peg.546"/>
<protein>
    <submittedName>
        <fullName evidence="1">Deoxyribodipyrimidine photo-lyase-related protein</fullName>
    </submittedName>
</protein>
<name>A0A1E3H734_9HYPH</name>
<dbReference type="GO" id="GO:0016829">
    <property type="term" value="F:lyase activity"/>
    <property type="evidence" value="ECO:0007669"/>
    <property type="project" value="UniProtKB-KW"/>
</dbReference>
<reference evidence="1 2" key="1">
    <citation type="submission" date="2016-07" db="EMBL/GenBank/DDBJ databases">
        <title>Draft Genome Sequence of Methylobrevis pamukkalensis PK2.</title>
        <authorList>
            <person name="Vasilenko O.V."/>
            <person name="Doronina N.V."/>
            <person name="Shmareva M.N."/>
            <person name="Tarlachkov S.V."/>
            <person name="Mustakhimov I."/>
            <person name="Trotsenko Y.A."/>
        </authorList>
    </citation>
    <scope>NUCLEOTIDE SEQUENCE [LARGE SCALE GENOMIC DNA]</scope>
    <source>
        <strain evidence="1 2">PK2</strain>
    </source>
</reference>
<dbReference type="SUPFAM" id="SSF48173">
    <property type="entry name" value="Cryptochrome/photolyase FAD-binding domain"/>
    <property type="match status" value="1"/>
</dbReference>
<sequence>MVSQSPALVLLLGDQLSPAMSSLRAADRDRDVVLMCEVADETTYVPHHRQKIVFLLSAMRHFAEALRADGWTVDYVRLDDPANTGSFTGEVGRALARHGADRLLVTEAGEWRVKAMIDGWAARFGTEVQVLPDRRFVCPLPAFEDWARDRKSLRMEYFYREMRRKTGLLMDGDKPAGGRWNFDAENRKPLTDDLFLPERRRFAPDAVTQEVIDLIAARFPEGFGDLEGFGWAVTRADAEAAFEEFLGRALARFGDHQDAMLAGRPFLYHGLISAYLNVGLLDALDVCRRVEAEWRAGRVPLNAAEGFIRQIIGWREYVRGIYWLKMPGYRDENALGATRPLPWFYWSGDTDMACMAEAIGQTRRHAYAHHIQRLMVTGTFALLAGIDPKALHEWYLAVYIDAFEWVELPNTLGMSQFADGGLLGSKPYAASGAYIDRMSDYCAGCRYDVTEKTGAIACPFNALYWDFLARNADRLRGNPRLGTVYATWDRMAEGKRDALRESAGAFLDRLDRDDAGPARSPPSQAG</sequence>
<dbReference type="Gene3D" id="3.40.50.620">
    <property type="entry name" value="HUPs"/>
    <property type="match status" value="1"/>
</dbReference>
<dbReference type="InterPro" id="IPR007357">
    <property type="entry name" value="PhrB-like"/>
</dbReference>
<accession>A0A1E3H734</accession>
<gene>
    <name evidence="1" type="ORF">A6302_00518</name>
</gene>
<dbReference type="InterPro" id="IPR052551">
    <property type="entry name" value="UV-DNA_repair_photolyase"/>
</dbReference>
<dbReference type="Pfam" id="PF04244">
    <property type="entry name" value="DPRP"/>
    <property type="match status" value="1"/>
</dbReference>
<dbReference type="Gene3D" id="1.10.10.1710">
    <property type="entry name" value="Deoxyribodipyrimidine photolyase-related"/>
    <property type="match status" value="1"/>
</dbReference>
<proteinExistence type="predicted"/>
<dbReference type="Gene3D" id="1.25.40.80">
    <property type="match status" value="1"/>
</dbReference>
<comment type="caution">
    <text evidence="1">The sequence shown here is derived from an EMBL/GenBank/DDBJ whole genome shotgun (WGS) entry which is preliminary data.</text>
</comment>
<dbReference type="PANTHER" id="PTHR38657:SF1">
    <property type="entry name" value="SLR1343 PROTEIN"/>
    <property type="match status" value="1"/>
</dbReference>
<keyword evidence="2" id="KW-1185">Reference proteome</keyword>
<evidence type="ECO:0000313" key="2">
    <source>
        <dbReference type="Proteomes" id="UP000094622"/>
    </source>
</evidence>
<dbReference type="PANTHER" id="PTHR38657">
    <property type="entry name" value="SLR1343 PROTEIN"/>
    <property type="match status" value="1"/>
</dbReference>
<dbReference type="AlphaFoldDB" id="A0A1E3H734"/>